<accession>A0A7Y0HFN3</accession>
<name>A0A7Y0HFN3_9PROT</name>
<reference evidence="1 2" key="1">
    <citation type="submission" date="2020-04" db="EMBL/GenBank/DDBJ databases">
        <title>Rhodospirillaceae bacterium KN72 isolated from deep sea.</title>
        <authorList>
            <person name="Zhang D.-C."/>
        </authorList>
    </citation>
    <scope>NUCLEOTIDE SEQUENCE [LARGE SCALE GENOMIC DNA]</scope>
    <source>
        <strain evidence="1 2">KN72</strain>
    </source>
</reference>
<organism evidence="1 2">
    <name type="scientific">Pacificispira spongiicola</name>
    <dbReference type="NCBI Taxonomy" id="2729598"/>
    <lineage>
        <taxon>Bacteria</taxon>
        <taxon>Pseudomonadati</taxon>
        <taxon>Pseudomonadota</taxon>
        <taxon>Alphaproteobacteria</taxon>
        <taxon>Rhodospirillales</taxon>
        <taxon>Rhodospirillaceae</taxon>
        <taxon>Pacificispira</taxon>
    </lineage>
</organism>
<dbReference type="Proteomes" id="UP000539372">
    <property type="component" value="Unassembled WGS sequence"/>
</dbReference>
<evidence type="ECO:0000313" key="1">
    <source>
        <dbReference type="EMBL" id="NMM46041.1"/>
    </source>
</evidence>
<gene>
    <name evidence="1" type="ORF">HH303_16210</name>
</gene>
<proteinExistence type="predicted"/>
<dbReference type="EMBL" id="JABBNT010000005">
    <property type="protein sequence ID" value="NMM46041.1"/>
    <property type="molecule type" value="Genomic_DNA"/>
</dbReference>
<evidence type="ECO:0000313" key="2">
    <source>
        <dbReference type="Proteomes" id="UP000539372"/>
    </source>
</evidence>
<dbReference type="RefSeq" id="WP_169626436.1">
    <property type="nucleotide sequence ID" value="NZ_JABBNT010000005.1"/>
</dbReference>
<comment type="caution">
    <text evidence="1">The sequence shown here is derived from an EMBL/GenBank/DDBJ whole genome shotgun (WGS) entry which is preliminary data.</text>
</comment>
<protein>
    <submittedName>
        <fullName evidence="1">Uncharacterized protein</fullName>
    </submittedName>
</protein>
<keyword evidence="2" id="KW-1185">Reference proteome</keyword>
<dbReference type="AlphaFoldDB" id="A0A7Y0HFN3"/>
<sequence>MAQLEPTQEDIAAGARLSVILQPDHETLNVSTPTYDETYQLPFVYSQDGVFTGVTRPAHAVTTPTKEVQCIGFGYTNALPVYSIYYPGSVHLPDTPNGKIVARVISAKQYKVMKFAALPAGRLLYEATETARGDHGPVCESIANGRKHYAVADFGDGSVKSLPIDISYSYFSSDRLEFRTETFPISSHLTKPKRFSDDLRSALSEKGIEPENPNFYFGQHFDLAWTFYHFFEDGSYSDTPGDTDQNRGSYTSLRIYEYP</sequence>